<dbReference type="Proteomes" id="UP001175226">
    <property type="component" value="Unassembled WGS sequence"/>
</dbReference>
<protein>
    <submittedName>
        <fullName evidence="1">Uncharacterized protein</fullName>
    </submittedName>
</protein>
<evidence type="ECO:0000313" key="1">
    <source>
        <dbReference type="EMBL" id="KAK0438259.1"/>
    </source>
</evidence>
<organism evidence="1 2">
    <name type="scientific">Armillaria borealis</name>
    <dbReference type="NCBI Taxonomy" id="47425"/>
    <lineage>
        <taxon>Eukaryota</taxon>
        <taxon>Fungi</taxon>
        <taxon>Dikarya</taxon>
        <taxon>Basidiomycota</taxon>
        <taxon>Agaricomycotina</taxon>
        <taxon>Agaricomycetes</taxon>
        <taxon>Agaricomycetidae</taxon>
        <taxon>Agaricales</taxon>
        <taxon>Marasmiineae</taxon>
        <taxon>Physalacriaceae</taxon>
        <taxon>Armillaria</taxon>
    </lineage>
</organism>
<gene>
    <name evidence="1" type="ORF">EV421DRAFT_1906794</name>
</gene>
<dbReference type="AlphaFoldDB" id="A0AA39MLN2"/>
<comment type="caution">
    <text evidence="1">The sequence shown here is derived from an EMBL/GenBank/DDBJ whole genome shotgun (WGS) entry which is preliminary data.</text>
</comment>
<proteinExistence type="predicted"/>
<sequence length="99" mass="11093">MIAGLGDLDSQTVVSWKLYRRRKLPFEVHLSVGTTLAELNIDSFLWITAAASIKTYLDAVLERLNFEFCHSASHLELQTSDSVEVDSVQKTGFSSTRKT</sequence>
<accession>A0AA39MLN2</accession>
<evidence type="ECO:0000313" key="2">
    <source>
        <dbReference type="Proteomes" id="UP001175226"/>
    </source>
</evidence>
<reference evidence="1" key="1">
    <citation type="submission" date="2023-06" db="EMBL/GenBank/DDBJ databases">
        <authorList>
            <consortium name="Lawrence Berkeley National Laboratory"/>
            <person name="Ahrendt S."/>
            <person name="Sahu N."/>
            <person name="Indic B."/>
            <person name="Wong-Bajracharya J."/>
            <person name="Merenyi Z."/>
            <person name="Ke H.-M."/>
            <person name="Monk M."/>
            <person name="Kocsube S."/>
            <person name="Drula E."/>
            <person name="Lipzen A."/>
            <person name="Balint B."/>
            <person name="Henrissat B."/>
            <person name="Andreopoulos B."/>
            <person name="Martin F.M."/>
            <person name="Harder C.B."/>
            <person name="Rigling D."/>
            <person name="Ford K.L."/>
            <person name="Foster G.D."/>
            <person name="Pangilinan J."/>
            <person name="Papanicolaou A."/>
            <person name="Barry K."/>
            <person name="LaButti K."/>
            <person name="Viragh M."/>
            <person name="Koriabine M."/>
            <person name="Yan M."/>
            <person name="Riley R."/>
            <person name="Champramary S."/>
            <person name="Plett K.L."/>
            <person name="Tsai I.J."/>
            <person name="Slot J."/>
            <person name="Sipos G."/>
            <person name="Plett J."/>
            <person name="Nagy L.G."/>
            <person name="Grigoriev I.V."/>
        </authorList>
    </citation>
    <scope>NUCLEOTIDE SEQUENCE</scope>
    <source>
        <strain evidence="1">FPL87.14</strain>
    </source>
</reference>
<keyword evidence="2" id="KW-1185">Reference proteome</keyword>
<dbReference type="EMBL" id="JAUEPT010000044">
    <property type="protein sequence ID" value="KAK0438259.1"/>
    <property type="molecule type" value="Genomic_DNA"/>
</dbReference>
<name>A0AA39MLN2_9AGAR</name>